<protein>
    <submittedName>
        <fullName evidence="2">Uncharacterized protein</fullName>
    </submittedName>
</protein>
<reference evidence="2 3" key="1">
    <citation type="submission" date="2019-07" db="EMBL/GenBank/DDBJ databases">
        <title>Draft genome assembly of a fouling barnacle, Amphibalanus amphitrite (Darwin, 1854): The first reference genome for Thecostraca.</title>
        <authorList>
            <person name="Kim W."/>
        </authorList>
    </citation>
    <scope>NUCLEOTIDE SEQUENCE [LARGE SCALE GENOMIC DNA]</scope>
    <source>
        <strain evidence="2">SNU_AA5</strain>
        <tissue evidence="2">Soma without cirri and trophi</tissue>
    </source>
</reference>
<gene>
    <name evidence="2" type="ORF">FJT64_010676</name>
</gene>
<sequence length="76" mass="8004">MVAPFSGVLRRSALKELSGNTPSSGGRCVTRRQPSLLAEPASPPATPPDGDLMSFESPLPAAGRRHSRRLATAARH</sequence>
<evidence type="ECO:0000313" key="3">
    <source>
        <dbReference type="Proteomes" id="UP000440578"/>
    </source>
</evidence>
<proteinExistence type="predicted"/>
<comment type="caution">
    <text evidence="2">The sequence shown here is derived from an EMBL/GenBank/DDBJ whole genome shotgun (WGS) entry which is preliminary data.</text>
</comment>
<keyword evidence="3" id="KW-1185">Reference proteome</keyword>
<dbReference type="EMBL" id="VIIS01001903">
    <property type="protein sequence ID" value="KAF0291166.1"/>
    <property type="molecule type" value="Genomic_DNA"/>
</dbReference>
<name>A0A6A4V9B0_AMPAM</name>
<feature type="region of interest" description="Disordered" evidence="1">
    <location>
        <begin position="1"/>
        <end position="76"/>
    </location>
</feature>
<evidence type="ECO:0000256" key="1">
    <source>
        <dbReference type="SAM" id="MobiDB-lite"/>
    </source>
</evidence>
<dbReference type="AlphaFoldDB" id="A0A6A4V9B0"/>
<feature type="compositionally biased region" description="Basic residues" evidence="1">
    <location>
        <begin position="63"/>
        <end position="76"/>
    </location>
</feature>
<organism evidence="2 3">
    <name type="scientific">Amphibalanus amphitrite</name>
    <name type="common">Striped barnacle</name>
    <name type="synonym">Balanus amphitrite</name>
    <dbReference type="NCBI Taxonomy" id="1232801"/>
    <lineage>
        <taxon>Eukaryota</taxon>
        <taxon>Metazoa</taxon>
        <taxon>Ecdysozoa</taxon>
        <taxon>Arthropoda</taxon>
        <taxon>Crustacea</taxon>
        <taxon>Multicrustacea</taxon>
        <taxon>Cirripedia</taxon>
        <taxon>Thoracica</taxon>
        <taxon>Thoracicalcarea</taxon>
        <taxon>Balanomorpha</taxon>
        <taxon>Balanoidea</taxon>
        <taxon>Balanidae</taxon>
        <taxon>Amphibalaninae</taxon>
        <taxon>Amphibalanus</taxon>
    </lineage>
</organism>
<accession>A0A6A4V9B0</accession>
<dbReference type="Proteomes" id="UP000440578">
    <property type="component" value="Unassembled WGS sequence"/>
</dbReference>
<evidence type="ECO:0000313" key="2">
    <source>
        <dbReference type="EMBL" id="KAF0291166.1"/>
    </source>
</evidence>